<dbReference type="EMBL" id="LNQE01001388">
    <property type="protein sequence ID" value="KUG18316.1"/>
    <property type="molecule type" value="Genomic_DNA"/>
</dbReference>
<dbReference type="AlphaFoldDB" id="A0A0W8FBP7"/>
<gene>
    <name evidence="1" type="ORF">ASZ90_011969</name>
</gene>
<name>A0A0W8FBP7_9ZZZZ</name>
<comment type="caution">
    <text evidence="1">The sequence shown here is derived from an EMBL/GenBank/DDBJ whole genome shotgun (WGS) entry which is preliminary data.</text>
</comment>
<reference evidence="1" key="1">
    <citation type="journal article" date="2015" name="Proc. Natl. Acad. Sci. U.S.A.">
        <title>Networks of energetic and metabolic interactions define dynamics in microbial communities.</title>
        <authorList>
            <person name="Embree M."/>
            <person name="Liu J.K."/>
            <person name="Al-Bassam M.M."/>
            <person name="Zengler K."/>
        </authorList>
    </citation>
    <scope>NUCLEOTIDE SEQUENCE</scope>
</reference>
<proteinExistence type="predicted"/>
<organism evidence="1">
    <name type="scientific">hydrocarbon metagenome</name>
    <dbReference type="NCBI Taxonomy" id="938273"/>
    <lineage>
        <taxon>unclassified sequences</taxon>
        <taxon>metagenomes</taxon>
        <taxon>ecological metagenomes</taxon>
    </lineage>
</organism>
<evidence type="ECO:0000313" key="1">
    <source>
        <dbReference type="EMBL" id="KUG18316.1"/>
    </source>
</evidence>
<protein>
    <submittedName>
        <fullName evidence="1">Uncharacterized protein</fullName>
    </submittedName>
</protein>
<sequence>MLSSKELENMGKAIEEIGAAKSCITGDVLKEAKKVVVEKGLDAAEIYAAQLTGTDQNTELMRVLKISRKNNLSPEAVAQLLDKLNVIETGKW</sequence>
<accession>A0A0W8FBP7</accession>